<dbReference type="EMBL" id="BFAA01002278">
    <property type="protein sequence ID" value="GCB73147.1"/>
    <property type="molecule type" value="Genomic_DNA"/>
</dbReference>
<dbReference type="GO" id="GO:0000139">
    <property type="term" value="C:Golgi membrane"/>
    <property type="evidence" value="ECO:0007669"/>
    <property type="project" value="UniProtKB-SubCell"/>
</dbReference>
<evidence type="ECO:0000256" key="6">
    <source>
        <dbReference type="ARBA" id="ARBA00023136"/>
    </source>
</evidence>
<evidence type="ECO:0000256" key="3">
    <source>
        <dbReference type="ARBA" id="ARBA00022597"/>
    </source>
</evidence>
<feature type="transmembrane region" description="Helical" evidence="8">
    <location>
        <begin position="171"/>
        <end position="195"/>
    </location>
</feature>
<evidence type="ECO:0008006" key="11">
    <source>
        <dbReference type="Google" id="ProtNLM"/>
    </source>
</evidence>
<feature type="transmembrane region" description="Helical" evidence="8">
    <location>
        <begin position="138"/>
        <end position="159"/>
    </location>
</feature>
<accession>A0A401PJ42</accession>
<evidence type="ECO:0000256" key="5">
    <source>
        <dbReference type="ARBA" id="ARBA00022989"/>
    </source>
</evidence>
<evidence type="ECO:0000256" key="8">
    <source>
        <dbReference type="SAM" id="Phobius"/>
    </source>
</evidence>
<comment type="similarity">
    <text evidence="2">Belongs to the nucleotide-sugar transporter family. SLC35A subfamily.</text>
</comment>
<keyword evidence="10" id="KW-1185">Reference proteome</keyword>
<reference evidence="9 10" key="1">
    <citation type="journal article" date="2018" name="Nat. Ecol. Evol.">
        <title>Shark genomes provide insights into elasmobranch evolution and the origin of vertebrates.</title>
        <authorList>
            <person name="Hara Y"/>
            <person name="Yamaguchi K"/>
            <person name="Onimaru K"/>
            <person name="Kadota M"/>
            <person name="Koyanagi M"/>
            <person name="Keeley SD"/>
            <person name="Tatsumi K"/>
            <person name="Tanaka K"/>
            <person name="Motone F"/>
            <person name="Kageyama Y"/>
            <person name="Nozu R"/>
            <person name="Adachi N"/>
            <person name="Nishimura O"/>
            <person name="Nakagawa R"/>
            <person name="Tanegashima C"/>
            <person name="Kiyatake I"/>
            <person name="Matsumoto R"/>
            <person name="Murakumo K"/>
            <person name="Nishida K"/>
            <person name="Terakita A"/>
            <person name="Kuratani S"/>
            <person name="Sato K"/>
            <person name="Hyodo S Kuraku.S."/>
        </authorList>
    </citation>
    <scope>NUCLEOTIDE SEQUENCE [LARGE SCALE GENOMIC DNA]</scope>
</reference>
<dbReference type="GO" id="GO:0015165">
    <property type="term" value="F:pyrimidine nucleotide-sugar transmembrane transporter activity"/>
    <property type="evidence" value="ECO:0007669"/>
    <property type="project" value="InterPro"/>
</dbReference>
<proteinExistence type="inferred from homology"/>
<feature type="transmembrane region" description="Helical" evidence="8">
    <location>
        <begin position="216"/>
        <end position="238"/>
    </location>
</feature>
<dbReference type="STRING" id="75743.A0A401PJ42"/>
<evidence type="ECO:0000256" key="1">
    <source>
        <dbReference type="ARBA" id="ARBA00004653"/>
    </source>
</evidence>
<comment type="caution">
    <text evidence="9">The sequence shown here is derived from an EMBL/GenBank/DDBJ whole genome shotgun (WGS) entry which is preliminary data.</text>
</comment>
<evidence type="ECO:0000256" key="7">
    <source>
        <dbReference type="SAM" id="MobiDB-lite"/>
    </source>
</evidence>
<dbReference type="PANTHER" id="PTHR10231">
    <property type="entry name" value="NUCLEOTIDE-SUGAR TRANSMEMBRANE TRANSPORTER"/>
    <property type="match status" value="1"/>
</dbReference>
<dbReference type="Pfam" id="PF04142">
    <property type="entry name" value="Nuc_sug_transp"/>
    <property type="match status" value="1"/>
</dbReference>
<keyword evidence="5 8" id="KW-1133">Transmembrane helix</keyword>
<dbReference type="SUPFAM" id="SSF103481">
    <property type="entry name" value="Multidrug resistance efflux transporter EmrE"/>
    <property type="match status" value="1"/>
</dbReference>
<dbReference type="AlphaFoldDB" id="A0A401PJ42"/>
<dbReference type="Proteomes" id="UP000288216">
    <property type="component" value="Unassembled WGS sequence"/>
</dbReference>
<feature type="transmembrane region" description="Helical" evidence="8">
    <location>
        <begin position="271"/>
        <end position="293"/>
    </location>
</feature>
<evidence type="ECO:0000313" key="9">
    <source>
        <dbReference type="EMBL" id="GCB73147.1"/>
    </source>
</evidence>
<evidence type="ECO:0000256" key="2">
    <source>
        <dbReference type="ARBA" id="ARBA00009976"/>
    </source>
</evidence>
<evidence type="ECO:0000313" key="10">
    <source>
        <dbReference type="Proteomes" id="UP000288216"/>
    </source>
</evidence>
<keyword evidence="6 8" id="KW-0472">Membrane</keyword>
<dbReference type="InterPro" id="IPR037185">
    <property type="entry name" value="EmrE-like"/>
</dbReference>
<feature type="region of interest" description="Disordered" evidence="7">
    <location>
        <begin position="379"/>
        <end position="402"/>
    </location>
</feature>
<protein>
    <recommendedName>
        <fullName evidence="11">UDP-sugar transporter protein SLC35A5</fullName>
    </recommendedName>
</protein>
<name>A0A401PJ42_SCYTO</name>
<sequence length="402" mass="44994">MLSLARFDDHRPEQTPLTLSTGVRNSATPSAVPLTVLMTFCISAARSALSMRQSLAVSGQWRAGAKQQQLSGNFSPLSKKIKTVMKSDMTEVCQPQTSIKLSQNTINLYSCWRDISGTQMLELEMVSKSCASICSRSLVYTLVLGALFIILGCSRILLMKFSANEENKYNYLPATVNLCAEAVKLVFCSILAIRVRIQEEQTCRGLEYSWWSFFQLMKWGVPAFLYFVDNLIAFHVLIYLQPAMAVLLSNFVIITTALLFRVVLKRRLSSVQWASIVILFLSIVALIAGTGVAQNVTKHTFNRSIHPSASNSCIPFITSQDKNLQHQMKINSTTMLLPEVPVVFLAIFIYNGSKINDPAYMLQRERLKVINGELLERSSGDGEELERLTKPNTDSETEEDSF</sequence>
<dbReference type="OrthoDB" id="408493at2759"/>
<keyword evidence="3" id="KW-0813">Transport</keyword>
<evidence type="ECO:0000256" key="4">
    <source>
        <dbReference type="ARBA" id="ARBA00022692"/>
    </source>
</evidence>
<organism evidence="9 10">
    <name type="scientific">Scyliorhinus torazame</name>
    <name type="common">Cloudy catshark</name>
    <name type="synonym">Catulus torazame</name>
    <dbReference type="NCBI Taxonomy" id="75743"/>
    <lineage>
        <taxon>Eukaryota</taxon>
        <taxon>Metazoa</taxon>
        <taxon>Chordata</taxon>
        <taxon>Craniata</taxon>
        <taxon>Vertebrata</taxon>
        <taxon>Chondrichthyes</taxon>
        <taxon>Elasmobranchii</taxon>
        <taxon>Galeomorphii</taxon>
        <taxon>Galeoidea</taxon>
        <taxon>Carcharhiniformes</taxon>
        <taxon>Scyliorhinidae</taxon>
        <taxon>Scyliorhinus</taxon>
    </lineage>
</organism>
<feature type="transmembrane region" description="Helical" evidence="8">
    <location>
        <begin position="244"/>
        <end position="264"/>
    </location>
</feature>
<gene>
    <name evidence="9" type="ORF">scyTo_0006645</name>
</gene>
<keyword evidence="4 8" id="KW-0812">Transmembrane</keyword>
<feature type="compositionally biased region" description="Basic and acidic residues" evidence="7">
    <location>
        <begin position="379"/>
        <end position="389"/>
    </location>
</feature>
<comment type="subcellular location">
    <subcellularLocation>
        <location evidence="1">Golgi apparatus membrane</location>
        <topology evidence="1">Multi-pass membrane protein</topology>
    </subcellularLocation>
</comment>
<keyword evidence="3" id="KW-0762">Sugar transport</keyword>
<dbReference type="InterPro" id="IPR007271">
    <property type="entry name" value="Nuc_sug_transpt"/>
</dbReference>